<evidence type="ECO:0000313" key="3">
    <source>
        <dbReference type="Proteomes" id="UP001066276"/>
    </source>
</evidence>
<gene>
    <name evidence="2" type="ORF">NDU88_006803</name>
</gene>
<feature type="compositionally biased region" description="Low complexity" evidence="1">
    <location>
        <begin position="31"/>
        <end position="40"/>
    </location>
</feature>
<feature type="non-terminal residue" evidence="2">
    <location>
        <position position="252"/>
    </location>
</feature>
<keyword evidence="3" id="KW-1185">Reference proteome</keyword>
<dbReference type="Proteomes" id="UP001066276">
    <property type="component" value="Chromosome 10"/>
</dbReference>
<dbReference type="EMBL" id="JANPWB010000014">
    <property type="protein sequence ID" value="KAJ1101739.1"/>
    <property type="molecule type" value="Genomic_DNA"/>
</dbReference>
<organism evidence="2 3">
    <name type="scientific">Pleurodeles waltl</name>
    <name type="common">Iberian ribbed newt</name>
    <dbReference type="NCBI Taxonomy" id="8319"/>
    <lineage>
        <taxon>Eukaryota</taxon>
        <taxon>Metazoa</taxon>
        <taxon>Chordata</taxon>
        <taxon>Craniata</taxon>
        <taxon>Vertebrata</taxon>
        <taxon>Euteleostomi</taxon>
        <taxon>Amphibia</taxon>
        <taxon>Batrachia</taxon>
        <taxon>Caudata</taxon>
        <taxon>Salamandroidea</taxon>
        <taxon>Salamandridae</taxon>
        <taxon>Pleurodelinae</taxon>
        <taxon>Pleurodeles</taxon>
    </lineage>
</organism>
<accession>A0AAV7MEY7</accession>
<feature type="region of interest" description="Disordered" evidence="1">
    <location>
        <begin position="1"/>
        <end position="50"/>
    </location>
</feature>
<reference evidence="2" key="1">
    <citation type="journal article" date="2022" name="bioRxiv">
        <title>Sequencing and chromosome-scale assembly of the giantPleurodeles waltlgenome.</title>
        <authorList>
            <person name="Brown T."/>
            <person name="Elewa A."/>
            <person name="Iarovenko S."/>
            <person name="Subramanian E."/>
            <person name="Araus A.J."/>
            <person name="Petzold A."/>
            <person name="Susuki M."/>
            <person name="Suzuki K.-i.T."/>
            <person name="Hayashi T."/>
            <person name="Toyoda A."/>
            <person name="Oliveira C."/>
            <person name="Osipova E."/>
            <person name="Leigh N.D."/>
            <person name="Simon A."/>
            <person name="Yun M.H."/>
        </authorList>
    </citation>
    <scope>NUCLEOTIDE SEQUENCE</scope>
    <source>
        <strain evidence="2">20211129_DDA</strain>
        <tissue evidence="2">Liver</tissue>
    </source>
</reference>
<name>A0AAV7MEY7_PLEWA</name>
<dbReference type="AlphaFoldDB" id="A0AAV7MEY7"/>
<evidence type="ECO:0000256" key="1">
    <source>
        <dbReference type="SAM" id="MobiDB-lite"/>
    </source>
</evidence>
<feature type="non-terminal residue" evidence="2">
    <location>
        <position position="1"/>
    </location>
</feature>
<protein>
    <submittedName>
        <fullName evidence="2">Uncharacterized protein</fullName>
    </submittedName>
</protein>
<proteinExistence type="predicted"/>
<sequence>SAAASPSRPVPHWSTRGGTNPGCCCRSSVGPASRPQVSSPPRRPGELSGAPALHRYSMMNRFSASREPIGLGFRPLVVIELAEDANEETKEWLVKRIMDKKENGGAQLLIKPLPKEEKDFETSNIYLVGASIRRLLVGAEAAGFVKECHDHTMRAFTYSRRNEFKGFAEDNDDFLTMTECQYIIKRELENLRAKDEQAVPGHAKSKLYPGKSILRRLQTSGIVIQFFPLHDQEELKRLTSNWYARVRIGYQP</sequence>
<comment type="caution">
    <text evidence="2">The sequence shown here is derived from an EMBL/GenBank/DDBJ whole genome shotgun (WGS) entry which is preliminary data.</text>
</comment>
<evidence type="ECO:0000313" key="2">
    <source>
        <dbReference type="EMBL" id="KAJ1101739.1"/>
    </source>
</evidence>